<dbReference type="NCBIfam" id="TIGR00484">
    <property type="entry name" value="EF-G"/>
    <property type="match status" value="1"/>
</dbReference>
<sequence length="675" mass="74326">MNMRNIGIMAHIDAGKTTTTERILYYTGKSHRLGSVDDGTATMDWMTQEQNRGITITSAATTCFWQDHQINIIDTPGHVDFTAEVERSLRVLDGAVAIFCAVGGVEPQSETVWHQADTYHIPRIAYINKMDRTGADFQAVLHEMRTKLHAEPVPVQLPIGAESDFAGVIDIIARQELHWDAAGGGKEVRREPIREALQDVAREAYEQLLDVVTSQSEELTERYLEEGDLKPEDIHAELRRLTLNKQAVPVLCGASLRNVGVQPLLDAVIRYLPAPDQVPAIHGHHKKKDAEVEIEHDLEAPPLALVFKLQTDREAGTYSFVRVYTGKIEKGKAYTNIDKGRKERIHRLLRMHANRSEAVDALHAGEIGVAIGLKFSQTGDTIGSEGYPVILEPMHFPEPVISIAIEPKTMGDRDKLKEILALLSREDPTFFYREDEDTGQMIISGMGELHLDVMVTRIKDDFGVDARIGNPQVTYRESISASAVHTEVFDRVVGGKDNYAAITLQLEPLSRGSGNTYTCTVKNQEIPKEIFEAVEEGITGSFSGGVLMGYPMIDVGVTVTGIEYDPERTSTFACEAAASMGLDNAVRAAGPQLLEPIMKVDIMVPSEFMGDVIGGVTMRGGVVTSVDARGAIEHIRATAPLRKLFGYSTSLRSTTQGRGVFAMEFSHFAQKSEDS</sequence>
<dbReference type="InterPro" id="IPR000640">
    <property type="entry name" value="EFG_V-like"/>
</dbReference>
<dbReference type="GO" id="GO:0003746">
    <property type="term" value="F:translation elongation factor activity"/>
    <property type="evidence" value="ECO:0007669"/>
    <property type="project" value="UniProtKB-UniRule"/>
</dbReference>
<dbReference type="SUPFAM" id="SSF54980">
    <property type="entry name" value="EF-G C-terminal domain-like"/>
    <property type="match status" value="2"/>
</dbReference>
<evidence type="ECO:0000313" key="11">
    <source>
        <dbReference type="EMBL" id="AFG37537.1"/>
    </source>
</evidence>
<dbReference type="SUPFAM" id="SSF54211">
    <property type="entry name" value="Ribosomal protein S5 domain 2-like"/>
    <property type="match status" value="1"/>
</dbReference>
<dbReference type="FunFam" id="3.30.70.240:FF:000001">
    <property type="entry name" value="Elongation factor G"/>
    <property type="match status" value="1"/>
</dbReference>
<feature type="binding site" evidence="8">
    <location>
        <begin position="128"/>
        <end position="131"/>
    </location>
    <ligand>
        <name>GTP</name>
        <dbReference type="ChEBI" id="CHEBI:37565"/>
    </ligand>
</feature>
<dbReference type="CDD" id="cd01680">
    <property type="entry name" value="EFG_like_IV"/>
    <property type="match status" value="1"/>
</dbReference>
<comment type="subcellular location">
    <subcellularLocation>
        <location evidence="1 8">Cytoplasm</location>
    </subcellularLocation>
</comment>
<dbReference type="Gene3D" id="2.40.30.10">
    <property type="entry name" value="Translation factors"/>
    <property type="match status" value="1"/>
</dbReference>
<evidence type="ECO:0000256" key="1">
    <source>
        <dbReference type="ARBA" id="ARBA00004496"/>
    </source>
</evidence>
<feature type="binding site" evidence="8">
    <location>
        <begin position="74"/>
        <end position="78"/>
    </location>
    <ligand>
        <name>GTP</name>
        <dbReference type="ChEBI" id="CHEBI:37565"/>
    </ligand>
</feature>
<dbReference type="RefSeq" id="WP_014455521.1">
    <property type="nucleotide sequence ID" value="NC_017098.1"/>
</dbReference>
<organism evidence="11 12">
    <name type="scientific">Spirochaeta africana (strain ATCC 700263 / DSM 8902 / Z-7692)</name>
    <dbReference type="NCBI Taxonomy" id="889378"/>
    <lineage>
        <taxon>Bacteria</taxon>
        <taxon>Pseudomonadati</taxon>
        <taxon>Spirochaetota</taxon>
        <taxon>Spirochaetia</taxon>
        <taxon>Spirochaetales</taxon>
        <taxon>Spirochaetaceae</taxon>
        <taxon>Spirochaeta</taxon>
    </lineage>
</organism>
<comment type="similarity">
    <text evidence="2 8">Belongs to the TRAFAC class translation factor GTPase superfamily. Classic translation factor GTPase family. EF-G/EF-2 subfamily.</text>
</comment>
<evidence type="ECO:0000259" key="10">
    <source>
        <dbReference type="PROSITE" id="PS51722"/>
    </source>
</evidence>
<evidence type="ECO:0000313" key="12">
    <source>
        <dbReference type="Proteomes" id="UP000007383"/>
    </source>
</evidence>
<dbReference type="Pfam" id="PF00009">
    <property type="entry name" value="GTP_EFTU"/>
    <property type="match status" value="1"/>
</dbReference>
<feature type="binding site" evidence="8">
    <location>
        <begin position="10"/>
        <end position="17"/>
    </location>
    <ligand>
        <name>GTP</name>
        <dbReference type="ChEBI" id="CHEBI:37565"/>
    </ligand>
</feature>
<keyword evidence="12" id="KW-1185">Reference proteome</keyword>
<dbReference type="FunFam" id="3.40.50.300:FF:000029">
    <property type="entry name" value="Elongation factor G"/>
    <property type="match status" value="1"/>
</dbReference>
<accession>H9UJ44</accession>
<dbReference type="GO" id="GO:0003924">
    <property type="term" value="F:GTPase activity"/>
    <property type="evidence" value="ECO:0007669"/>
    <property type="project" value="InterPro"/>
</dbReference>
<dbReference type="GO" id="GO:0005737">
    <property type="term" value="C:cytoplasm"/>
    <property type="evidence" value="ECO:0007669"/>
    <property type="project" value="UniProtKB-SubCell"/>
</dbReference>
<dbReference type="Pfam" id="PF03764">
    <property type="entry name" value="EFG_IV"/>
    <property type="match status" value="1"/>
</dbReference>
<dbReference type="SMART" id="SM00889">
    <property type="entry name" value="EFG_IV"/>
    <property type="match status" value="1"/>
</dbReference>
<dbReference type="InterPro" id="IPR031157">
    <property type="entry name" value="G_TR_CS"/>
</dbReference>
<dbReference type="InterPro" id="IPR009022">
    <property type="entry name" value="EFG_III"/>
</dbReference>
<proteinExistence type="inferred from homology"/>
<dbReference type="eggNOG" id="COG0480">
    <property type="taxonomic scope" value="Bacteria"/>
</dbReference>
<dbReference type="Pfam" id="PF00679">
    <property type="entry name" value="EFG_C"/>
    <property type="match status" value="1"/>
</dbReference>
<dbReference type="SUPFAM" id="SSF50447">
    <property type="entry name" value="Translation proteins"/>
    <property type="match status" value="1"/>
</dbReference>
<dbReference type="Pfam" id="PF14492">
    <property type="entry name" value="EFG_III"/>
    <property type="match status" value="1"/>
</dbReference>
<evidence type="ECO:0000256" key="9">
    <source>
        <dbReference type="NCBIfam" id="TIGR00484"/>
    </source>
</evidence>
<dbReference type="AlphaFoldDB" id="H9UJ44"/>
<dbReference type="HOGENOM" id="CLU_002794_4_1_12"/>
<dbReference type="InterPro" id="IPR053905">
    <property type="entry name" value="EF-G-like_DII"/>
</dbReference>
<dbReference type="OrthoDB" id="9804431at2"/>
<dbReference type="InterPro" id="IPR035649">
    <property type="entry name" value="EFG_V"/>
</dbReference>
<keyword evidence="8" id="KW-0963">Cytoplasm</keyword>
<dbReference type="CDD" id="cd01886">
    <property type="entry name" value="EF-G"/>
    <property type="match status" value="1"/>
</dbReference>
<dbReference type="CDD" id="cd03713">
    <property type="entry name" value="EFG_mtEFG_C"/>
    <property type="match status" value="1"/>
</dbReference>
<dbReference type="InterPro" id="IPR000795">
    <property type="entry name" value="T_Tr_GTP-bd_dom"/>
</dbReference>
<dbReference type="NCBIfam" id="NF009381">
    <property type="entry name" value="PRK12740.1-5"/>
    <property type="match status" value="1"/>
</dbReference>
<reference evidence="12" key="1">
    <citation type="journal article" date="2013" name="Stand. Genomic Sci.">
        <title>Complete genome sequence of the halophilic bacterium Spirochaeta africana type strain (Z-7692(T)) from the alkaline Lake Magadi in the East African Rift.</title>
        <authorList>
            <person name="Liolos K."/>
            <person name="Abt B."/>
            <person name="Scheuner C."/>
            <person name="Teshima H."/>
            <person name="Held B."/>
            <person name="Lapidus A."/>
            <person name="Nolan M."/>
            <person name="Lucas S."/>
            <person name="Deshpande S."/>
            <person name="Cheng J.F."/>
            <person name="Tapia R."/>
            <person name="Goodwin L.A."/>
            <person name="Pitluck S."/>
            <person name="Pagani I."/>
            <person name="Ivanova N."/>
            <person name="Mavromatis K."/>
            <person name="Mikhailova N."/>
            <person name="Huntemann M."/>
            <person name="Pati A."/>
            <person name="Chen A."/>
            <person name="Palaniappan K."/>
            <person name="Land M."/>
            <person name="Rohde M."/>
            <person name="Tindall B.J."/>
            <person name="Detter J.C."/>
            <person name="Goker M."/>
            <person name="Bristow J."/>
            <person name="Eisen J.A."/>
            <person name="Markowitz V."/>
            <person name="Hugenholtz P."/>
            <person name="Woyke T."/>
            <person name="Klenk H.P."/>
            <person name="Kyrpides N.C."/>
        </authorList>
    </citation>
    <scope>NUCLEOTIDE SEQUENCE</scope>
    <source>
        <strain evidence="12">ATCC 700263 / DSM 8902 / Z-7692</strain>
    </source>
</reference>
<evidence type="ECO:0000256" key="8">
    <source>
        <dbReference type="HAMAP-Rule" id="MF_00054"/>
    </source>
</evidence>
<dbReference type="Gene3D" id="3.30.70.870">
    <property type="entry name" value="Elongation Factor G (Translational Gtpase), domain 3"/>
    <property type="match status" value="1"/>
</dbReference>
<comment type="function">
    <text evidence="7 8">Catalyzes the GTP-dependent ribosomal translocation step during translation elongation. During this step, the ribosome changes from the pre-translocational (PRE) to the post-translocational (POST) state as the newly formed A-site-bound peptidyl-tRNA and P-site-bound deacylated tRNA move to the P and E sites, respectively. Catalyzes the coordinated movement of the two tRNA molecules, the mRNA and conformational changes in the ribosome.</text>
</comment>
<dbReference type="InterPro" id="IPR027417">
    <property type="entry name" value="P-loop_NTPase"/>
</dbReference>
<dbReference type="FunFam" id="3.30.70.870:FF:000001">
    <property type="entry name" value="Elongation factor G"/>
    <property type="match status" value="1"/>
</dbReference>
<dbReference type="InterPro" id="IPR035647">
    <property type="entry name" value="EFG_III/V"/>
</dbReference>
<dbReference type="Gene3D" id="3.40.50.300">
    <property type="entry name" value="P-loop containing nucleotide triphosphate hydrolases"/>
    <property type="match status" value="1"/>
</dbReference>
<dbReference type="Pfam" id="PF22042">
    <property type="entry name" value="EF-G_D2"/>
    <property type="match status" value="1"/>
</dbReference>
<dbReference type="STRING" id="889378.Spiaf_1475"/>
<dbReference type="InterPro" id="IPR005225">
    <property type="entry name" value="Small_GTP-bd"/>
</dbReference>
<evidence type="ECO:0000256" key="4">
    <source>
        <dbReference type="ARBA" id="ARBA00022768"/>
    </source>
</evidence>
<dbReference type="GO" id="GO:0005525">
    <property type="term" value="F:GTP binding"/>
    <property type="evidence" value="ECO:0007669"/>
    <property type="project" value="UniProtKB-UniRule"/>
</dbReference>
<dbReference type="KEGG" id="sfc:Spiaf_1475"/>
<dbReference type="CDD" id="cd16262">
    <property type="entry name" value="EFG_III"/>
    <property type="match status" value="1"/>
</dbReference>
<keyword evidence="6 8" id="KW-0342">GTP-binding</keyword>
<dbReference type="PANTHER" id="PTHR43261">
    <property type="entry name" value="TRANSLATION ELONGATION FACTOR G-RELATED"/>
    <property type="match status" value="1"/>
</dbReference>
<dbReference type="SMART" id="SM00838">
    <property type="entry name" value="EFG_C"/>
    <property type="match status" value="1"/>
</dbReference>
<dbReference type="GO" id="GO:0032790">
    <property type="term" value="P:ribosome disassembly"/>
    <property type="evidence" value="ECO:0007669"/>
    <property type="project" value="TreeGrafter"/>
</dbReference>
<dbReference type="Proteomes" id="UP000007383">
    <property type="component" value="Chromosome"/>
</dbReference>
<gene>
    <name evidence="8" type="primary">fusA</name>
    <name evidence="11" type="ordered locus">Spiaf_1475</name>
</gene>
<dbReference type="CDD" id="cd04088">
    <property type="entry name" value="EFG_mtEFG_II"/>
    <property type="match status" value="1"/>
</dbReference>
<evidence type="ECO:0000256" key="3">
    <source>
        <dbReference type="ARBA" id="ARBA00022741"/>
    </source>
</evidence>
<evidence type="ECO:0000256" key="7">
    <source>
        <dbReference type="ARBA" id="ARBA00024731"/>
    </source>
</evidence>
<dbReference type="NCBIfam" id="TIGR00231">
    <property type="entry name" value="small_GTP"/>
    <property type="match status" value="1"/>
</dbReference>
<dbReference type="PROSITE" id="PS51722">
    <property type="entry name" value="G_TR_2"/>
    <property type="match status" value="1"/>
</dbReference>
<dbReference type="PRINTS" id="PR00315">
    <property type="entry name" value="ELONGATNFCT"/>
</dbReference>
<dbReference type="InterPro" id="IPR014721">
    <property type="entry name" value="Ribsml_uS5_D2-typ_fold_subgr"/>
</dbReference>
<dbReference type="InterPro" id="IPR041095">
    <property type="entry name" value="EFG_II"/>
</dbReference>
<dbReference type="SUPFAM" id="SSF52540">
    <property type="entry name" value="P-loop containing nucleoside triphosphate hydrolases"/>
    <property type="match status" value="1"/>
</dbReference>
<dbReference type="InterPro" id="IPR005517">
    <property type="entry name" value="Transl_elong_EFG/EF2_IV"/>
</dbReference>
<dbReference type="InterPro" id="IPR009000">
    <property type="entry name" value="Transl_B-barrel_sf"/>
</dbReference>
<dbReference type="Gene3D" id="3.30.230.10">
    <property type="match status" value="1"/>
</dbReference>
<dbReference type="PATRIC" id="fig|889378.3.peg.1467"/>
<dbReference type="PANTHER" id="PTHR43261:SF1">
    <property type="entry name" value="RIBOSOME-RELEASING FACTOR 2, MITOCHONDRIAL"/>
    <property type="match status" value="1"/>
</dbReference>
<dbReference type="HAMAP" id="MF_00054_B">
    <property type="entry name" value="EF_G_EF_2_B"/>
    <property type="match status" value="1"/>
</dbReference>
<keyword evidence="5 8" id="KW-0648">Protein biosynthesis</keyword>
<dbReference type="InterPro" id="IPR020568">
    <property type="entry name" value="Ribosomal_Su5_D2-typ_SF"/>
</dbReference>
<evidence type="ECO:0000256" key="2">
    <source>
        <dbReference type="ARBA" id="ARBA00005870"/>
    </source>
</evidence>
<keyword evidence="4 8" id="KW-0251">Elongation factor</keyword>
<dbReference type="Gene3D" id="3.30.70.240">
    <property type="match status" value="1"/>
</dbReference>
<feature type="domain" description="Tr-type G" evidence="10">
    <location>
        <begin position="1"/>
        <end position="276"/>
    </location>
</feature>
<protein>
    <recommendedName>
        <fullName evidence="8 9">Elongation factor G</fullName>
        <shortName evidence="8">EF-G</shortName>
    </recommendedName>
</protein>
<evidence type="ECO:0000256" key="6">
    <source>
        <dbReference type="ARBA" id="ARBA00023134"/>
    </source>
</evidence>
<dbReference type="EMBL" id="CP003282">
    <property type="protein sequence ID" value="AFG37537.1"/>
    <property type="molecule type" value="Genomic_DNA"/>
</dbReference>
<dbReference type="InterPro" id="IPR004540">
    <property type="entry name" value="Transl_elong_EFG/EF2"/>
</dbReference>
<evidence type="ECO:0000256" key="5">
    <source>
        <dbReference type="ARBA" id="ARBA00022917"/>
    </source>
</evidence>
<name>H9UJ44_SPIAZ</name>
<dbReference type="PROSITE" id="PS00301">
    <property type="entry name" value="G_TR_1"/>
    <property type="match status" value="1"/>
</dbReference>
<keyword evidence="3 8" id="KW-0547">Nucleotide-binding</keyword>